<gene>
    <name evidence="2" type="ORF">FKV25_12975</name>
</gene>
<evidence type="ECO:0000313" key="2">
    <source>
        <dbReference type="EMBL" id="TQD41280.1"/>
    </source>
</evidence>
<sequence>MFVPCSHCGFLIAQALKDGATPAHCPRCRATLADASSGTTDAPPASQPDPTPSPGDTSTAAHATSVTPASVPAPGPQRLEPKASDPAGVRPVARAHGPSFARVRIDQLAAAPRWPAVLALLSLSILLAIQLLLAQRAELATRAAWRPLLDVACTVFRCELPPWHEPTAYVMLDRSVRPVPDQPGLLRVNASFRNDARWSQAWPTLLLTLSDADGRRVGQRAFRPDEYRREHAPGETLSPGQSTTVAFEVVEPAAHIVAYSFDFR</sequence>
<keyword evidence="3" id="KW-1185">Reference proteome</keyword>
<protein>
    <submittedName>
        <fullName evidence="2">DUF3426 domain-containing protein</fullName>
    </submittedName>
</protein>
<reference evidence="2 3" key="1">
    <citation type="submission" date="2019-06" db="EMBL/GenBank/DDBJ databases">
        <title>Lysobacter alkalisoli sp. nov. isolated from saline soil.</title>
        <authorList>
            <person name="Sun J.-Q."/>
            <person name="Xu L."/>
        </authorList>
    </citation>
    <scope>NUCLEOTIDE SEQUENCE [LARGE SCALE GENOMIC DNA]</scope>
    <source>
        <strain evidence="2 3">JCM 31130</strain>
    </source>
</reference>
<accession>A0A507ZUD6</accession>
<feature type="region of interest" description="Disordered" evidence="1">
    <location>
        <begin position="34"/>
        <end position="93"/>
    </location>
</feature>
<dbReference type="Pfam" id="PF11906">
    <property type="entry name" value="DUF3426"/>
    <property type="match status" value="1"/>
</dbReference>
<name>A0A507ZUD6_9GAMM</name>
<dbReference type="Proteomes" id="UP000318212">
    <property type="component" value="Unassembled WGS sequence"/>
</dbReference>
<organism evidence="2 3">
    <name type="scientific">Marilutibacter aestuarii</name>
    <dbReference type="NCBI Taxonomy" id="1706195"/>
    <lineage>
        <taxon>Bacteria</taxon>
        <taxon>Pseudomonadati</taxon>
        <taxon>Pseudomonadota</taxon>
        <taxon>Gammaproteobacteria</taxon>
        <taxon>Lysobacterales</taxon>
        <taxon>Lysobacteraceae</taxon>
        <taxon>Marilutibacter</taxon>
    </lineage>
</organism>
<proteinExistence type="predicted"/>
<comment type="caution">
    <text evidence="2">The sequence shown here is derived from an EMBL/GenBank/DDBJ whole genome shotgun (WGS) entry which is preliminary data.</text>
</comment>
<dbReference type="AlphaFoldDB" id="A0A507ZUD6"/>
<dbReference type="EMBL" id="VICE01000124">
    <property type="protein sequence ID" value="TQD41280.1"/>
    <property type="molecule type" value="Genomic_DNA"/>
</dbReference>
<evidence type="ECO:0000313" key="3">
    <source>
        <dbReference type="Proteomes" id="UP000318212"/>
    </source>
</evidence>
<evidence type="ECO:0000256" key="1">
    <source>
        <dbReference type="SAM" id="MobiDB-lite"/>
    </source>
</evidence>
<dbReference type="RefSeq" id="WP_141519223.1">
    <property type="nucleotide sequence ID" value="NZ_VICE01000124.1"/>
</dbReference>
<dbReference type="InterPro" id="IPR021834">
    <property type="entry name" value="DUF3426"/>
</dbReference>
<dbReference type="OrthoDB" id="6717714at2"/>